<dbReference type="InterPro" id="IPR013858">
    <property type="entry name" value="Peptidase_M10B_C"/>
</dbReference>
<keyword evidence="3" id="KW-0677">Repeat</keyword>
<dbReference type="Gene3D" id="2.150.10.10">
    <property type="entry name" value="Serralysin-like metalloprotease, C-terminal"/>
    <property type="match status" value="1"/>
</dbReference>
<dbReference type="InterPro" id="IPR011049">
    <property type="entry name" value="Serralysin-like_metalloprot_C"/>
</dbReference>
<keyword evidence="6" id="KW-1185">Reference proteome</keyword>
<dbReference type="SUPFAM" id="SSF51120">
    <property type="entry name" value="beta-Roll"/>
    <property type="match status" value="1"/>
</dbReference>
<dbReference type="InterPro" id="IPR018511">
    <property type="entry name" value="Hemolysin-typ_Ca-bd_CS"/>
</dbReference>
<reference evidence="5 6" key="1">
    <citation type="submission" date="2021-09" db="EMBL/GenBank/DDBJ databases">
        <title>The complete genome sequence of a new microorganism.</title>
        <authorList>
            <person name="Zi Z."/>
        </authorList>
    </citation>
    <scope>NUCLEOTIDE SEQUENCE [LARGE SCALE GENOMIC DNA]</scope>
    <source>
        <strain evidence="5 6">WGZ8</strain>
    </source>
</reference>
<evidence type="ECO:0000256" key="1">
    <source>
        <dbReference type="ARBA" id="ARBA00004613"/>
    </source>
</evidence>
<evidence type="ECO:0000259" key="4">
    <source>
        <dbReference type="Pfam" id="PF08548"/>
    </source>
</evidence>
<name>A0ABS7VLF3_9HYPH</name>
<evidence type="ECO:0000256" key="3">
    <source>
        <dbReference type="ARBA" id="ARBA00022737"/>
    </source>
</evidence>
<gene>
    <name evidence="5" type="ORF">K9B37_08640</name>
</gene>
<proteinExistence type="predicted"/>
<dbReference type="PROSITE" id="PS00330">
    <property type="entry name" value="HEMOLYSIN_CALCIUM"/>
    <property type="match status" value="1"/>
</dbReference>
<organism evidence="5 6">
    <name type="scientific">Microvirga puerhi</name>
    <dbReference type="NCBI Taxonomy" id="2876078"/>
    <lineage>
        <taxon>Bacteria</taxon>
        <taxon>Pseudomonadati</taxon>
        <taxon>Pseudomonadota</taxon>
        <taxon>Alphaproteobacteria</taxon>
        <taxon>Hyphomicrobiales</taxon>
        <taxon>Methylobacteriaceae</taxon>
        <taxon>Microvirga</taxon>
    </lineage>
</organism>
<dbReference type="Pfam" id="PF08548">
    <property type="entry name" value="Peptidase_M10_C"/>
    <property type="match status" value="1"/>
</dbReference>
<sequence length="143" mass="15944">MYGTDGKDTWLGGTTGEFYHGGKGDDLINGRGGSDTLWGGEGRDTFQFSDRWSAYGDKVMDFRKGEDKLDFHLIDANLSRSGDQAFIWDGYKSASYNGSVQHMWAVKDTARDVTHIYFKIDGNVSYVDLAGTNHNLTASDFYL</sequence>
<accession>A0ABS7VLF3</accession>
<dbReference type="EMBL" id="JAIRBM010000005">
    <property type="protein sequence ID" value="MBZ6076355.1"/>
    <property type="molecule type" value="Genomic_DNA"/>
</dbReference>
<protein>
    <submittedName>
        <fullName evidence="5">M10 family metallopeptidase C-terminal domain-containing protein</fullName>
    </submittedName>
</protein>
<evidence type="ECO:0000313" key="6">
    <source>
        <dbReference type="Proteomes" id="UP000704176"/>
    </source>
</evidence>
<dbReference type="PRINTS" id="PR00313">
    <property type="entry name" value="CABNDNGRPT"/>
</dbReference>
<dbReference type="Proteomes" id="UP000704176">
    <property type="component" value="Unassembled WGS sequence"/>
</dbReference>
<evidence type="ECO:0000313" key="5">
    <source>
        <dbReference type="EMBL" id="MBZ6076355.1"/>
    </source>
</evidence>
<comment type="caution">
    <text evidence="5">The sequence shown here is derived from an EMBL/GenBank/DDBJ whole genome shotgun (WGS) entry which is preliminary data.</text>
</comment>
<comment type="subcellular location">
    <subcellularLocation>
        <location evidence="1">Secreted</location>
    </subcellularLocation>
</comment>
<keyword evidence="2" id="KW-0964">Secreted</keyword>
<evidence type="ECO:0000256" key="2">
    <source>
        <dbReference type="ARBA" id="ARBA00022525"/>
    </source>
</evidence>
<feature type="domain" description="Peptidase M10 serralysin C-terminal" evidence="4">
    <location>
        <begin position="20"/>
        <end position="129"/>
    </location>
</feature>